<evidence type="ECO:0000256" key="2">
    <source>
        <dbReference type="ARBA" id="ARBA00022438"/>
    </source>
</evidence>
<proteinExistence type="inferred from homology"/>
<dbReference type="GO" id="GO:0004177">
    <property type="term" value="F:aminopeptidase activity"/>
    <property type="evidence" value="ECO:0007669"/>
    <property type="project" value="UniProtKB-UniRule"/>
</dbReference>
<evidence type="ECO:0008006" key="10">
    <source>
        <dbReference type="Google" id="ProtNLM"/>
    </source>
</evidence>
<evidence type="ECO:0000313" key="9">
    <source>
        <dbReference type="Proteomes" id="UP000027980"/>
    </source>
</evidence>
<dbReference type="AlphaFoldDB" id="A0A075LGM6"/>
<evidence type="ECO:0000256" key="5">
    <source>
        <dbReference type="ARBA" id="ARBA00022801"/>
    </source>
</evidence>
<keyword evidence="3" id="KW-0645">Protease</keyword>
<protein>
    <recommendedName>
        <fullName evidence="10">Endoglucanase</fullName>
    </recommendedName>
</protein>
<evidence type="ECO:0000256" key="4">
    <source>
        <dbReference type="ARBA" id="ARBA00022723"/>
    </source>
</evidence>
<dbReference type="EMBL" id="CP008876">
    <property type="protein sequence ID" value="AIF65579.1"/>
    <property type="molecule type" value="Genomic_DNA"/>
</dbReference>
<sequence length="321" mass="35878">MFELIRELSKYKGYNQSFVSQIVDKITPFADEMHFDSRGNLIVRKYGEKYSPKITLLAEVKEEIYVVSSITESGSLVADANYFSLTYAQGQTVQVETKNGLVQGVIMAGETGQHAAVIDIGANSKNDAREMGVEPGNHVTLYDDFLYLGDEVSGRVVGKGLDNKVAPAIAINLLQQWDTAEGEITIIFFPFHNKKQLTYQLEGEAAFFIGSVPRQRIAHKSRGAIELGSGVAIKVADKTIPINQTLKNQLVDLAIAHDIPFQLEFLFRHRYKKLSTKIPVSVLNIPIEHLDQTTQVVSVKDLEDTNQLIQTYLLRSKELQF</sequence>
<dbReference type="Pfam" id="PF05343">
    <property type="entry name" value="Peptidase_M42"/>
    <property type="match status" value="1"/>
</dbReference>
<evidence type="ECO:0000256" key="6">
    <source>
        <dbReference type="PIRNR" id="PIRNR001123"/>
    </source>
</evidence>
<keyword evidence="5" id="KW-0378">Hydrolase</keyword>
<evidence type="ECO:0000256" key="7">
    <source>
        <dbReference type="PIRSR" id="PIRSR001123-2"/>
    </source>
</evidence>
<dbReference type="PANTHER" id="PTHR32481:SF7">
    <property type="entry name" value="AMINOPEPTIDASE YHFE-RELATED"/>
    <property type="match status" value="1"/>
</dbReference>
<dbReference type="RefSeq" id="WP_038558237.1">
    <property type="nucleotide sequence ID" value="NZ_CP008876.1"/>
</dbReference>
<dbReference type="GeneID" id="34222232"/>
<comment type="similarity">
    <text evidence="1 6">Belongs to the peptidase M42 family.</text>
</comment>
<evidence type="ECO:0000256" key="1">
    <source>
        <dbReference type="ARBA" id="ARBA00006272"/>
    </source>
</evidence>
<dbReference type="PIRSF" id="PIRSF001123">
    <property type="entry name" value="PepA_GA"/>
    <property type="match status" value="1"/>
</dbReference>
<keyword evidence="2" id="KW-0031">Aminopeptidase</keyword>
<reference evidence="8 9" key="1">
    <citation type="submission" date="2014-07" db="EMBL/GenBank/DDBJ databases">
        <title>Complete genome sequence of a moderately halophilic bacterium Terribacillus aidingensis MP602, isolated from Cryptomeria fortunei in Tianmu mountain in China.</title>
        <authorList>
            <person name="Wang Y."/>
            <person name="Lu P."/>
            <person name="Zhang L."/>
        </authorList>
    </citation>
    <scope>NUCLEOTIDE SEQUENCE [LARGE SCALE GENOMIC DNA]</scope>
    <source>
        <strain evidence="8 9">MP602</strain>
    </source>
</reference>
<keyword evidence="4 7" id="KW-0479">Metal-binding</keyword>
<dbReference type="HOGENOM" id="CLU_047249_0_2_9"/>
<dbReference type="SUPFAM" id="SSF53187">
    <property type="entry name" value="Zn-dependent exopeptidases"/>
    <property type="match status" value="1"/>
</dbReference>
<dbReference type="OrthoDB" id="2957351at2"/>
<accession>A0A075LGM6</accession>
<organism evidence="8 9">
    <name type="scientific">Terribacillus saccharophilus</name>
    <dbReference type="NCBI Taxonomy" id="361277"/>
    <lineage>
        <taxon>Bacteria</taxon>
        <taxon>Bacillati</taxon>
        <taxon>Bacillota</taxon>
        <taxon>Bacilli</taxon>
        <taxon>Bacillales</taxon>
        <taxon>Bacillaceae</taxon>
        <taxon>Terribacillus</taxon>
    </lineage>
</organism>
<dbReference type="Gene3D" id="3.40.630.10">
    <property type="entry name" value="Zn peptidases"/>
    <property type="match status" value="1"/>
</dbReference>
<dbReference type="Proteomes" id="UP000027980">
    <property type="component" value="Chromosome"/>
</dbReference>
<dbReference type="InterPro" id="IPR008007">
    <property type="entry name" value="Peptidase_M42"/>
</dbReference>
<comment type="cofactor">
    <cofactor evidence="7">
        <name>a divalent metal cation</name>
        <dbReference type="ChEBI" id="CHEBI:60240"/>
    </cofactor>
    <text evidence="7">Binds 2 divalent metal cations per subunit.</text>
</comment>
<dbReference type="InterPro" id="IPR023367">
    <property type="entry name" value="Peptidase_M42_dom2"/>
</dbReference>
<evidence type="ECO:0000256" key="3">
    <source>
        <dbReference type="ARBA" id="ARBA00022670"/>
    </source>
</evidence>
<dbReference type="SUPFAM" id="SSF101821">
    <property type="entry name" value="Aminopeptidase/glucanase lid domain"/>
    <property type="match status" value="1"/>
</dbReference>
<feature type="binding site" evidence="7">
    <location>
        <position position="162"/>
    </location>
    <ligand>
        <name>Zn(2+)</name>
        <dbReference type="ChEBI" id="CHEBI:29105"/>
        <label>1</label>
    </ligand>
</feature>
<evidence type="ECO:0000313" key="8">
    <source>
        <dbReference type="EMBL" id="AIF65579.1"/>
    </source>
</evidence>
<dbReference type="KEGG" id="tap:GZ22_02225"/>
<dbReference type="GO" id="GO:0046872">
    <property type="term" value="F:metal ion binding"/>
    <property type="evidence" value="ECO:0007669"/>
    <property type="project" value="UniProtKB-UniRule"/>
</dbReference>
<gene>
    <name evidence="8" type="ORF">GZ22_02225</name>
</gene>
<dbReference type="Gene3D" id="2.40.30.40">
    <property type="entry name" value="Peptidase M42, domain 2"/>
    <property type="match status" value="1"/>
</dbReference>
<dbReference type="InterPro" id="IPR051464">
    <property type="entry name" value="Peptidase_M42_aminopept"/>
</dbReference>
<dbReference type="GO" id="GO:0006508">
    <property type="term" value="P:proteolysis"/>
    <property type="evidence" value="ECO:0007669"/>
    <property type="project" value="UniProtKB-KW"/>
</dbReference>
<feature type="binding site" evidence="7">
    <location>
        <position position="162"/>
    </location>
    <ligand>
        <name>Zn(2+)</name>
        <dbReference type="ChEBI" id="CHEBI:29105"/>
        <label>2</label>
    </ligand>
</feature>
<dbReference type="PANTHER" id="PTHR32481">
    <property type="entry name" value="AMINOPEPTIDASE"/>
    <property type="match status" value="1"/>
</dbReference>
<name>A0A075LGM6_9BACI</name>